<evidence type="ECO:0000313" key="2">
    <source>
        <dbReference type="Proteomes" id="UP000318053"/>
    </source>
</evidence>
<comment type="caution">
    <text evidence="1">The sequence shown here is derived from an EMBL/GenBank/DDBJ whole genome shotgun (WGS) entry which is preliminary data.</text>
</comment>
<sequence length="174" mass="18794">MPSTFDREGRRFYYCSFSTGLVRCMSAWVYQQLCIVPIGTAALCRGRQSPVQPAVSDSAPAGNAVKHFFAVKHGETCSQAPAWEHNALEAPPPDHVSRRSLRCSAFPGESLGTSCKCFTALPGRGDSSGKIARSFRFRCPPFGTLPRCSPVFRGLASPAGCCRPSRDSGHLARP</sequence>
<dbReference type="Proteomes" id="UP000318053">
    <property type="component" value="Unassembled WGS sequence"/>
</dbReference>
<organism evidence="1 2">
    <name type="scientific">Allorhodopirellula solitaria</name>
    <dbReference type="NCBI Taxonomy" id="2527987"/>
    <lineage>
        <taxon>Bacteria</taxon>
        <taxon>Pseudomonadati</taxon>
        <taxon>Planctomycetota</taxon>
        <taxon>Planctomycetia</taxon>
        <taxon>Pirellulales</taxon>
        <taxon>Pirellulaceae</taxon>
        <taxon>Allorhodopirellula</taxon>
    </lineage>
</organism>
<protein>
    <submittedName>
        <fullName evidence="1">Uncharacterized protein</fullName>
    </submittedName>
</protein>
<gene>
    <name evidence="1" type="ORF">CA85_26050</name>
</gene>
<name>A0A5C5XVH2_9BACT</name>
<dbReference type="AlphaFoldDB" id="A0A5C5XVH2"/>
<accession>A0A5C5XVH2</accession>
<dbReference type="EMBL" id="SJPK01000005">
    <property type="protein sequence ID" value="TWT66509.1"/>
    <property type="molecule type" value="Genomic_DNA"/>
</dbReference>
<keyword evidence="2" id="KW-1185">Reference proteome</keyword>
<evidence type="ECO:0000313" key="1">
    <source>
        <dbReference type="EMBL" id="TWT66509.1"/>
    </source>
</evidence>
<reference evidence="1 2" key="1">
    <citation type="submission" date="2019-02" db="EMBL/GenBank/DDBJ databases">
        <title>Deep-cultivation of Planctomycetes and their phenomic and genomic characterization uncovers novel biology.</title>
        <authorList>
            <person name="Wiegand S."/>
            <person name="Jogler M."/>
            <person name="Boedeker C."/>
            <person name="Pinto D."/>
            <person name="Vollmers J."/>
            <person name="Rivas-Marin E."/>
            <person name="Kohn T."/>
            <person name="Peeters S.H."/>
            <person name="Heuer A."/>
            <person name="Rast P."/>
            <person name="Oberbeckmann S."/>
            <person name="Bunk B."/>
            <person name="Jeske O."/>
            <person name="Meyerdierks A."/>
            <person name="Storesund J.E."/>
            <person name="Kallscheuer N."/>
            <person name="Luecker S."/>
            <person name="Lage O.M."/>
            <person name="Pohl T."/>
            <person name="Merkel B.J."/>
            <person name="Hornburger P."/>
            <person name="Mueller R.-W."/>
            <person name="Bruemmer F."/>
            <person name="Labrenz M."/>
            <person name="Spormann A.M."/>
            <person name="Op Den Camp H."/>
            <person name="Overmann J."/>
            <person name="Amann R."/>
            <person name="Jetten M.S.M."/>
            <person name="Mascher T."/>
            <person name="Medema M.H."/>
            <person name="Devos D.P."/>
            <person name="Kaster A.-K."/>
            <person name="Ovreas L."/>
            <person name="Rohde M."/>
            <person name="Galperin M.Y."/>
            <person name="Jogler C."/>
        </authorList>
    </citation>
    <scope>NUCLEOTIDE SEQUENCE [LARGE SCALE GENOMIC DNA]</scope>
    <source>
        <strain evidence="1 2">CA85</strain>
    </source>
</reference>
<proteinExistence type="predicted"/>